<sequence>MRSTEIKDTEYFPYYKQYINLVSKLPLIEALQLGSEQTHQFFNSIPASKLHYQYDAGKWTPKEILLHLIDTERVFCYRALYFARNENSSIEGFDENIFGANCNANSRDLKDLLHEYKSVREATLTFFKSLTDQDLRKGGKANNNLLSVRAIGFIICGHEIHHRGVIEERYL</sequence>
<feature type="domain" description="DinB-like" evidence="1">
    <location>
        <begin position="35"/>
        <end position="166"/>
    </location>
</feature>
<dbReference type="Pfam" id="PF12867">
    <property type="entry name" value="DinB_2"/>
    <property type="match status" value="1"/>
</dbReference>
<organism evidence="2 3">
    <name type="scientific">Ulvibacter antarcticus</name>
    <dbReference type="NCBI Taxonomy" id="442714"/>
    <lineage>
        <taxon>Bacteria</taxon>
        <taxon>Pseudomonadati</taxon>
        <taxon>Bacteroidota</taxon>
        <taxon>Flavobacteriia</taxon>
        <taxon>Flavobacteriales</taxon>
        <taxon>Flavobacteriaceae</taxon>
        <taxon>Ulvibacter</taxon>
    </lineage>
</organism>
<dbReference type="InterPro" id="IPR024775">
    <property type="entry name" value="DinB-like"/>
</dbReference>
<dbReference type="Gene3D" id="1.20.120.450">
    <property type="entry name" value="dinb family like domain"/>
    <property type="match status" value="1"/>
</dbReference>
<evidence type="ECO:0000313" key="3">
    <source>
        <dbReference type="Proteomes" id="UP000271339"/>
    </source>
</evidence>
<comment type="caution">
    <text evidence="2">The sequence shown here is derived from an EMBL/GenBank/DDBJ whole genome shotgun (WGS) entry which is preliminary data.</text>
</comment>
<dbReference type="AlphaFoldDB" id="A0A3L9ZCU5"/>
<proteinExistence type="predicted"/>
<protein>
    <submittedName>
        <fullName evidence="2">DinB family protein</fullName>
    </submittedName>
</protein>
<dbReference type="OrthoDB" id="9793216at2"/>
<evidence type="ECO:0000259" key="1">
    <source>
        <dbReference type="Pfam" id="PF12867"/>
    </source>
</evidence>
<evidence type="ECO:0000313" key="2">
    <source>
        <dbReference type="EMBL" id="RMA64472.1"/>
    </source>
</evidence>
<dbReference type="Proteomes" id="UP000271339">
    <property type="component" value="Unassembled WGS sequence"/>
</dbReference>
<dbReference type="EMBL" id="REFC01000012">
    <property type="protein sequence ID" value="RMA64472.1"/>
    <property type="molecule type" value="Genomic_DNA"/>
</dbReference>
<name>A0A3L9ZCU5_9FLAO</name>
<dbReference type="SUPFAM" id="SSF109854">
    <property type="entry name" value="DinB/YfiT-like putative metalloenzymes"/>
    <property type="match status" value="1"/>
</dbReference>
<reference evidence="2 3" key="1">
    <citation type="submission" date="2018-10" db="EMBL/GenBank/DDBJ databases">
        <title>Genomic Encyclopedia of Archaeal and Bacterial Type Strains, Phase II (KMG-II): from individual species to whole genera.</title>
        <authorList>
            <person name="Goeker M."/>
        </authorList>
    </citation>
    <scope>NUCLEOTIDE SEQUENCE [LARGE SCALE GENOMIC DNA]</scope>
    <source>
        <strain evidence="2 3">DSM 23424</strain>
    </source>
</reference>
<keyword evidence="3" id="KW-1185">Reference proteome</keyword>
<dbReference type="InterPro" id="IPR034660">
    <property type="entry name" value="DinB/YfiT-like"/>
</dbReference>
<gene>
    <name evidence="2" type="ORF">BXY75_1348</name>
</gene>
<dbReference type="RefSeq" id="WP_121906917.1">
    <property type="nucleotide sequence ID" value="NZ_REFC01000012.1"/>
</dbReference>
<accession>A0A3L9ZCU5</accession>